<evidence type="ECO:0000313" key="8">
    <source>
        <dbReference type="Proteomes" id="UP000791440"/>
    </source>
</evidence>
<dbReference type="SUPFAM" id="SSF52200">
    <property type="entry name" value="Toll/Interleukin receptor TIR domain"/>
    <property type="match status" value="1"/>
</dbReference>
<dbReference type="PANTHER" id="PTHR15079">
    <property type="entry name" value="MYD88"/>
    <property type="match status" value="1"/>
</dbReference>
<dbReference type="SMART" id="SM00255">
    <property type="entry name" value="TIR"/>
    <property type="match status" value="1"/>
</dbReference>
<proteinExistence type="predicted"/>
<evidence type="ECO:0000259" key="5">
    <source>
        <dbReference type="PROSITE" id="PS50017"/>
    </source>
</evidence>
<dbReference type="GO" id="GO:0008063">
    <property type="term" value="P:Toll signaling pathway"/>
    <property type="evidence" value="ECO:0007669"/>
    <property type="project" value="TreeGrafter"/>
</dbReference>
<comment type="subcellular location">
    <subcellularLocation>
        <location evidence="1">Cytoplasm</location>
    </subcellularLocation>
</comment>
<dbReference type="Proteomes" id="UP000791440">
    <property type="component" value="Unassembled WGS sequence"/>
</dbReference>
<dbReference type="EMBL" id="JH668816">
    <property type="protein sequence ID" value="KAG6462167.1"/>
    <property type="molecule type" value="Genomic_DNA"/>
</dbReference>
<evidence type="ECO:0000256" key="3">
    <source>
        <dbReference type="ARBA" id="ARBA00023198"/>
    </source>
</evidence>
<evidence type="ECO:0000256" key="4">
    <source>
        <dbReference type="SAM" id="MobiDB-lite"/>
    </source>
</evidence>
<feature type="domain" description="Death" evidence="5">
    <location>
        <begin position="47"/>
        <end position="115"/>
    </location>
</feature>
<dbReference type="GO" id="GO:0005737">
    <property type="term" value="C:cytoplasm"/>
    <property type="evidence" value="ECO:0007669"/>
    <property type="project" value="UniProtKB-SubCell"/>
</dbReference>
<dbReference type="GO" id="GO:0034142">
    <property type="term" value="P:toll-like receptor 4 signaling pathway"/>
    <property type="evidence" value="ECO:0007669"/>
    <property type="project" value="TreeGrafter"/>
</dbReference>
<dbReference type="GO" id="GO:0005886">
    <property type="term" value="C:plasma membrane"/>
    <property type="evidence" value="ECO:0007669"/>
    <property type="project" value="TreeGrafter"/>
</dbReference>
<dbReference type="PROSITE" id="PS50104">
    <property type="entry name" value="TIR"/>
    <property type="match status" value="1"/>
</dbReference>
<dbReference type="InterPro" id="IPR035897">
    <property type="entry name" value="Toll_tir_struct_dom_sf"/>
</dbReference>
<dbReference type="GO" id="GO:0043123">
    <property type="term" value="P:positive regulation of canonical NF-kappaB signal transduction"/>
    <property type="evidence" value="ECO:0007669"/>
    <property type="project" value="InterPro"/>
</dbReference>
<dbReference type="Gene3D" id="3.40.50.10140">
    <property type="entry name" value="Toll/interleukin-1 receptor homology (TIR) domain"/>
    <property type="match status" value="1"/>
</dbReference>
<keyword evidence="3" id="KW-0395">Inflammatory response</keyword>
<organism evidence="7 8">
    <name type="scientific">Manduca sexta</name>
    <name type="common">Tobacco hawkmoth</name>
    <name type="synonym">Tobacco hornworm</name>
    <dbReference type="NCBI Taxonomy" id="7130"/>
    <lineage>
        <taxon>Eukaryota</taxon>
        <taxon>Metazoa</taxon>
        <taxon>Ecdysozoa</taxon>
        <taxon>Arthropoda</taxon>
        <taxon>Hexapoda</taxon>
        <taxon>Insecta</taxon>
        <taxon>Pterygota</taxon>
        <taxon>Neoptera</taxon>
        <taxon>Endopterygota</taxon>
        <taxon>Lepidoptera</taxon>
        <taxon>Glossata</taxon>
        <taxon>Ditrysia</taxon>
        <taxon>Bombycoidea</taxon>
        <taxon>Sphingidae</taxon>
        <taxon>Sphinginae</taxon>
        <taxon>Sphingini</taxon>
        <taxon>Manduca</taxon>
    </lineage>
</organism>
<evidence type="ECO:0000256" key="2">
    <source>
        <dbReference type="ARBA" id="ARBA00022490"/>
    </source>
</evidence>
<evidence type="ECO:0000259" key="6">
    <source>
        <dbReference type="PROSITE" id="PS50104"/>
    </source>
</evidence>
<dbReference type="GO" id="GO:0002755">
    <property type="term" value="P:MyD88-dependent toll-like receptor signaling pathway"/>
    <property type="evidence" value="ECO:0007669"/>
    <property type="project" value="InterPro"/>
</dbReference>
<keyword evidence="2" id="KW-0963">Cytoplasm</keyword>
<reference evidence="7" key="1">
    <citation type="journal article" date="2016" name="Insect Biochem. Mol. Biol.">
        <title>Multifaceted biological insights from a draft genome sequence of the tobacco hornworm moth, Manduca sexta.</title>
        <authorList>
            <person name="Kanost M.R."/>
            <person name="Arrese E.L."/>
            <person name="Cao X."/>
            <person name="Chen Y.R."/>
            <person name="Chellapilla S."/>
            <person name="Goldsmith M.R."/>
            <person name="Grosse-Wilde E."/>
            <person name="Heckel D.G."/>
            <person name="Herndon N."/>
            <person name="Jiang H."/>
            <person name="Papanicolaou A."/>
            <person name="Qu J."/>
            <person name="Soulages J.L."/>
            <person name="Vogel H."/>
            <person name="Walters J."/>
            <person name="Waterhouse R.M."/>
            <person name="Ahn S.J."/>
            <person name="Almeida F.C."/>
            <person name="An C."/>
            <person name="Aqrawi P."/>
            <person name="Bretschneider A."/>
            <person name="Bryant W.B."/>
            <person name="Bucks S."/>
            <person name="Chao H."/>
            <person name="Chevignon G."/>
            <person name="Christen J.M."/>
            <person name="Clarke D.F."/>
            <person name="Dittmer N.T."/>
            <person name="Ferguson L.C.F."/>
            <person name="Garavelou S."/>
            <person name="Gordon K.H.J."/>
            <person name="Gunaratna R.T."/>
            <person name="Han Y."/>
            <person name="Hauser F."/>
            <person name="He Y."/>
            <person name="Heidel-Fischer H."/>
            <person name="Hirsh A."/>
            <person name="Hu Y."/>
            <person name="Jiang H."/>
            <person name="Kalra D."/>
            <person name="Klinner C."/>
            <person name="Konig C."/>
            <person name="Kovar C."/>
            <person name="Kroll A.R."/>
            <person name="Kuwar S.S."/>
            <person name="Lee S.L."/>
            <person name="Lehman R."/>
            <person name="Li K."/>
            <person name="Li Z."/>
            <person name="Liang H."/>
            <person name="Lovelace S."/>
            <person name="Lu Z."/>
            <person name="Mansfield J.H."/>
            <person name="McCulloch K.J."/>
            <person name="Mathew T."/>
            <person name="Morton B."/>
            <person name="Muzny D.M."/>
            <person name="Neunemann D."/>
            <person name="Ongeri F."/>
            <person name="Pauchet Y."/>
            <person name="Pu L.L."/>
            <person name="Pyrousis I."/>
            <person name="Rao X.J."/>
            <person name="Redding A."/>
            <person name="Roesel C."/>
            <person name="Sanchez-Gracia A."/>
            <person name="Schaack S."/>
            <person name="Shukla A."/>
            <person name="Tetreau G."/>
            <person name="Wang Y."/>
            <person name="Xiong G.H."/>
            <person name="Traut W."/>
            <person name="Walsh T.K."/>
            <person name="Worley K.C."/>
            <person name="Wu D."/>
            <person name="Wu W."/>
            <person name="Wu Y.Q."/>
            <person name="Zhang X."/>
            <person name="Zou Z."/>
            <person name="Zucker H."/>
            <person name="Briscoe A.D."/>
            <person name="Burmester T."/>
            <person name="Clem R.J."/>
            <person name="Feyereisen R."/>
            <person name="Grimmelikhuijzen C.J.P."/>
            <person name="Hamodrakas S.J."/>
            <person name="Hansson B.S."/>
            <person name="Huguet E."/>
            <person name="Jermiin L.S."/>
            <person name="Lan Q."/>
            <person name="Lehman H.K."/>
            <person name="Lorenzen M."/>
            <person name="Merzendorfer H."/>
            <person name="Michalopoulos I."/>
            <person name="Morton D.B."/>
            <person name="Muthukrishnan S."/>
            <person name="Oakeshott J.G."/>
            <person name="Palmer W."/>
            <person name="Park Y."/>
            <person name="Passarelli A.L."/>
            <person name="Rozas J."/>
            <person name="Schwartz L.M."/>
            <person name="Smith W."/>
            <person name="Southgate A."/>
            <person name="Vilcinskas A."/>
            <person name="Vogt R."/>
            <person name="Wang P."/>
            <person name="Werren J."/>
            <person name="Yu X.Q."/>
            <person name="Zhou J.J."/>
            <person name="Brown S.J."/>
            <person name="Scherer S.E."/>
            <person name="Richards S."/>
            <person name="Blissard G.W."/>
        </authorList>
    </citation>
    <scope>NUCLEOTIDE SEQUENCE</scope>
</reference>
<dbReference type="SUPFAM" id="SSF47986">
    <property type="entry name" value="DEATH domain"/>
    <property type="match status" value="1"/>
</dbReference>
<name>A0A921ZSL2_MANSE</name>
<reference evidence="7" key="2">
    <citation type="submission" date="2020-12" db="EMBL/GenBank/DDBJ databases">
        <authorList>
            <person name="Kanost M."/>
        </authorList>
    </citation>
    <scope>NUCLEOTIDE SEQUENCE</scope>
</reference>
<dbReference type="GO" id="GO:0070976">
    <property type="term" value="F:TIR domain binding"/>
    <property type="evidence" value="ECO:0007669"/>
    <property type="project" value="InterPro"/>
</dbReference>
<dbReference type="Pfam" id="PF00531">
    <property type="entry name" value="Death"/>
    <property type="match status" value="1"/>
</dbReference>
<protein>
    <recommendedName>
        <fullName evidence="9">Myeloid differentiation primary response protein MyD88</fullName>
    </recommendedName>
</protein>
<feature type="compositionally biased region" description="Low complexity" evidence="4">
    <location>
        <begin position="367"/>
        <end position="376"/>
    </location>
</feature>
<dbReference type="AlphaFoldDB" id="A0A921ZSL2"/>
<accession>A0A921ZSL2</accession>
<dbReference type="InterPro" id="IPR017281">
    <property type="entry name" value="Myelin_different_resp_MyD88"/>
</dbReference>
<feature type="region of interest" description="Disordered" evidence="4">
    <location>
        <begin position="329"/>
        <end position="412"/>
    </location>
</feature>
<dbReference type="GO" id="GO:0035325">
    <property type="term" value="F:Toll-like receptor binding"/>
    <property type="evidence" value="ECO:0007669"/>
    <property type="project" value="TreeGrafter"/>
</dbReference>
<gene>
    <name evidence="7" type="ORF">O3G_MSEX013092</name>
</gene>
<dbReference type="PANTHER" id="PTHR15079:SF3">
    <property type="entry name" value="MYELOID DIFFERENTIATION PRIMARY RESPONSE PROTEIN MYD88"/>
    <property type="match status" value="1"/>
</dbReference>
<feature type="compositionally biased region" description="Polar residues" evidence="4">
    <location>
        <begin position="354"/>
        <end position="366"/>
    </location>
</feature>
<dbReference type="PROSITE" id="PS50017">
    <property type="entry name" value="DEATH_DOMAIN"/>
    <property type="match status" value="1"/>
</dbReference>
<keyword evidence="8" id="KW-1185">Reference proteome</keyword>
<dbReference type="Gene3D" id="1.10.533.10">
    <property type="entry name" value="Death Domain, Fas"/>
    <property type="match status" value="1"/>
</dbReference>
<dbReference type="GO" id="GO:0045087">
    <property type="term" value="P:innate immune response"/>
    <property type="evidence" value="ECO:0007669"/>
    <property type="project" value="TreeGrafter"/>
</dbReference>
<dbReference type="EMBL" id="JH668816">
    <property type="protein sequence ID" value="KAG6462168.1"/>
    <property type="molecule type" value="Genomic_DNA"/>
</dbReference>
<comment type="caution">
    <text evidence="7">The sequence shown here is derived from an EMBL/GenBank/DDBJ whole genome shotgun (WGS) entry which is preliminary data.</text>
</comment>
<evidence type="ECO:0000256" key="1">
    <source>
        <dbReference type="ARBA" id="ARBA00004496"/>
    </source>
</evidence>
<evidence type="ECO:0008006" key="9">
    <source>
        <dbReference type="Google" id="ProtNLM"/>
    </source>
</evidence>
<dbReference type="GO" id="GO:0050830">
    <property type="term" value="P:defense response to Gram-positive bacterium"/>
    <property type="evidence" value="ECO:0007669"/>
    <property type="project" value="TreeGrafter"/>
</dbReference>
<dbReference type="InterPro" id="IPR000157">
    <property type="entry name" value="TIR_dom"/>
</dbReference>
<feature type="domain" description="TIR" evidence="6">
    <location>
        <begin position="159"/>
        <end position="293"/>
    </location>
</feature>
<evidence type="ECO:0000313" key="7">
    <source>
        <dbReference type="EMBL" id="KAG6462167.1"/>
    </source>
</evidence>
<dbReference type="InterPro" id="IPR000488">
    <property type="entry name" value="Death_dom"/>
</dbReference>
<sequence length="412" mass="47056">MCKLTPGNMAEDTDIYSLPLALLPYRTRKQLSRLLDSEKIFPCDGPDKLPRDWRGLASLVNISSEMAANFRRSSDKTARVLEVWLQDPTVTVGTLLEYLQRLDRYDVHDDILMDLQEYVARGELVVNQPYQMMINNNPLTPIDEEYSIITVDDRHGYEQQYDAFVLYADADKHFVDELEAKLSGTFRLCTKERLLPGHATEYAPVAQLISKRCQYIILVYSPDFFMSPANTFYRDYAQAVSIESKQHSFQRKIIPIMYRSCTPPLHLMFYHKLYYSGEGRAMYNFWEKLRQSLVHNPRQIRAAPGLNGVSSSHSALNIEELSNSNGVSNGAAGDGRFFLPPTTTEDTNGHLDSLPSTSTGQDTQSLNIYNNLGDNNNTEKKKKKMSPLKWMLSRGKNRKAKKESQLAQFAHN</sequence>
<dbReference type="InterPro" id="IPR011029">
    <property type="entry name" value="DEATH-like_dom_sf"/>
</dbReference>